<organism evidence="5 6">
    <name type="scientific">Metarhizium robertsii (strain ARSEF 23 / ATCC MYA-3075)</name>
    <name type="common">Metarhizium anisopliae (strain ARSEF 23)</name>
    <dbReference type="NCBI Taxonomy" id="655844"/>
    <lineage>
        <taxon>Eukaryota</taxon>
        <taxon>Fungi</taxon>
        <taxon>Dikarya</taxon>
        <taxon>Ascomycota</taxon>
        <taxon>Pezizomycotina</taxon>
        <taxon>Sordariomycetes</taxon>
        <taxon>Hypocreomycetidae</taxon>
        <taxon>Hypocreales</taxon>
        <taxon>Clavicipitaceae</taxon>
        <taxon>Metarhizium</taxon>
    </lineage>
</organism>
<dbReference type="HOGENOM" id="CLU_027360_0_0_1"/>
<dbReference type="PANTHER" id="PTHR42748:SF5">
    <property type="entry name" value="NITROGEN METABOLITE REPRESSION PROTEIN NMRA"/>
    <property type="match status" value="1"/>
</dbReference>
<dbReference type="InterPro" id="IPR051164">
    <property type="entry name" value="NmrA-like_oxidored"/>
</dbReference>
<feature type="domain" description="NmrA-like" evidence="4">
    <location>
        <begin position="261"/>
        <end position="586"/>
    </location>
</feature>
<dbReference type="InterPro" id="IPR008030">
    <property type="entry name" value="NmrA-like"/>
</dbReference>
<name>E9FAW9_METRA</name>
<comment type="caution">
    <text evidence="5">The sequence shown here is derived from an EMBL/GenBank/DDBJ whole genome shotgun (WGS) entry which is preliminary data.</text>
</comment>
<dbReference type="InterPro" id="IPR036291">
    <property type="entry name" value="NAD(P)-bd_dom_sf"/>
</dbReference>
<feature type="compositionally biased region" description="Basic and acidic residues" evidence="3">
    <location>
        <begin position="650"/>
        <end position="659"/>
    </location>
</feature>
<evidence type="ECO:0000313" key="6">
    <source>
        <dbReference type="Proteomes" id="UP000002498"/>
    </source>
</evidence>
<dbReference type="AlphaFoldDB" id="E9FAW9"/>
<dbReference type="EMBL" id="ADNJ02000010">
    <property type="protein sequence ID" value="EFY95091.1"/>
    <property type="molecule type" value="Genomic_DNA"/>
</dbReference>
<dbReference type="RefSeq" id="XP_007825607.1">
    <property type="nucleotide sequence ID" value="XM_007827416.1"/>
</dbReference>
<evidence type="ECO:0000256" key="3">
    <source>
        <dbReference type="SAM" id="MobiDB-lite"/>
    </source>
</evidence>
<comment type="similarity">
    <text evidence="1">Belongs to the NmrA-type oxidoreductase family.</text>
</comment>
<dbReference type="Proteomes" id="UP000002498">
    <property type="component" value="Unassembled WGS sequence"/>
</dbReference>
<proteinExistence type="inferred from homology"/>
<dbReference type="GeneID" id="19263704"/>
<reference evidence="5 6" key="2">
    <citation type="journal article" date="2014" name="Proc. Natl. Acad. Sci. U.S.A.">
        <title>Trajectory and genomic determinants of fungal-pathogen speciation and host adaptation.</title>
        <authorList>
            <person name="Hu X."/>
            <person name="Xiao G."/>
            <person name="Zheng P."/>
            <person name="Shang Y."/>
            <person name="Su Y."/>
            <person name="Zhang X."/>
            <person name="Liu X."/>
            <person name="Zhan S."/>
            <person name="St Leger R.J."/>
            <person name="Wang C."/>
        </authorList>
    </citation>
    <scope>GENOME REANNOTATION</scope>
    <source>
        <strain evidence="6">ARSEF 23 / ATCC MYA-3075</strain>
    </source>
</reference>
<evidence type="ECO:0000259" key="4">
    <source>
        <dbReference type="Pfam" id="PF05368"/>
    </source>
</evidence>
<reference evidence="5 6" key="1">
    <citation type="journal article" date="2011" name="PLoS Genet.">
        <title>Genome sequencing and comparative transcriptomics of the model entomopathogenic fungi Metarhizium anisopliae and M. acridum.</title>
        <authorList>
            <person name="Gao Q."/>
            <person name="Jin K."/>
            <person name="Ying S.H."/>
            <person name="Zhang Y."/>
            <person name="Xiao G."/>
            <person name="Shang Y."/>
            <person name="Duan Z."/>
            <person name="Hu X."/>
            <person name="Xie X.Q."/>
            <person name="Zhou G."/>
            <person name="Peng G."/>
            <person name="Luo Z."/>
            <person name="Huang W."/>
            <person name="Wang B."/>
            <person name="Fang W."/>
            <person name="Wang S."/>
            <person name="Zhong Y."/>
            <person name="Ma L.J."/>
            <person name="St Leger R.J."/>
            <person name="Zhao G.P."/>
            <person name="Pei Y."/>
            <person name="Feng M.G."/>
            <person name="Xia Y."/>
            <person name="Wang C."/>
        </authorList>
    </citation>
    <scope>NUCLEOTIDE SEQUENCE [LARGE SCALE GENOMIC DNA]</scope>
    <source>
        <strain evidence="6">ARSEF 23 / ATCC MYA-3075</strain>
    </source>
</reference>
<dbReference type="GO" id="GO:0005634">
    <property type="term" value="C:nucleus"/>
    <property type="evidence" value="ECO:0007669"/>
    <property type="project" value="TreeGrafter"/>
</dbReference>
<keyword evidence="6" id="KW-1185">Reference proteome</keyword>
<feature type="region of interest" description="Disordered" evidence="3">
    <location>
        <begin position="612"/>
        <end position="659"/>
    </location>
</feature>
<dbReference type="PANTHER" id="PTHR42748">
    <property type="entry name" value="NITROGEN METABOLITE REPRESSION PROTEIN NMRA FAMILY MEMBER"/>
    <property type="match status" value="1"/>
</dbReference>
<gene>
    <name evidence="5" type="ORF">MAA_09418</name>
</gene>
<protein>
    <submittedName>
        <fullName evidence="5">Nitrogen metabolic regulation protein</fullName>
    </submittedName>
</protein>
<evidence type="ECO:0000256" key="2">
    <source>
        <dbReference type="ARBA" id="ARBA00022857"/>
    </source>
</evidence>
<feature type="compositionally biased region" description="Polar residues" evidence="3">
    <location>
        <begin position="239"/>
        <end position="249"/>
    </location>
</feature>
<dbReference type="KEGG" id="maj:MAA_09418"/>
<dbReference type="Pfam" id="PF05368">
    <property type="entry name" value="NmrA"/>
    <property type="match status" value="1"/>
</dbReference>
<sequence>MEYPGATRSMRRAATAARVPAWFLSSLIAGGLASQEMNFGLPKHRESSNRASSAADRMRSHPQAERSIDYYDCVSGQPLARQNRLEELLREALGEPHTIQLTSRSRSNSKFRLSFLTVHQTNVAQSLLAFGVPCESRPSIQDIYLLPQAGRRVRNHGGLACCMLHGKEAFCLARISLSPSLVALSHPSQHVESDRDRTMPAQITGPMAASIPIHIANDQSNNYRKQHKHSRSSYSESSPLANSRNNSLTFRPPKRHMSTPDKTIAITNASGRQAASLIRVATAVGYRVRAQLRNLEGVVATEVSTNPNVTVFVGELYTRHNPTNENKDVTQNGPIAGVGVNHDLISNLFRGAQLAFINTTFYGDEVQIGMALADAAKKAGVQHYIYSSMPDHKAYNKDWPSLPLWAAKHEVEEYVRKLDLPATFVYTGIYNNNFTSCPYPLFCMELQEDGSFIWQAPFHEDAKLPWLDAEHDVGPAIVQLFKDGVSKWKGERIALAYEYLSPKEACRLFARGVGRPVHYVRGPIEVKVQIPTGYREQLEALEKLFKLSETDPKRQPPYFGDMKLEVSCPTEALELWEGPRGLEEYAREMFPLEEEANGLTWMLDEDELEQRSAADDKLNATTTSVEQLRLHDENEDDDSDEDDGLVMRGLKRDEEQWLA</sequence>
<dbReference type="OrthoDB" id="5356836at2759"/>
<dbReference type="Gene3D" id="3.90.25.10">
    <property type="entry name" value="UDP-galactose 4-epimerase, domain 1"/>
    <property type="match status" value="1"/>
</dbReference>
<keyword evidence="2" id="KW-0521">NADP</keyword>
<feature type="region of interest" description="Disordered" evidence="3">
    <location>
        <begin position="222"/>
        <end position="260"/>
    </location>
</feature>
<dbReference type="Gene3D" id="3.40.50.720">
    <property type="entry name" value="NAD(P)-binding Rossmann-like Domain"/>
    <property type="match status" value="1"/>
</dbReference>
<feature type="region of interest" description="Disordered" evidence="3">
    <location>
        <begin position="43"/>
        <end position="63"/>
    </location>
</feature>
<dbReference type="SUPFAM" id="SSF51735">
    <property type="entry name" value="NAD(P)-binding Rossmann-fold domains"/>
    <property type="match status" value="1"/>
</dbReference>
<feature type="compositionally biased region" description="Acidic residues" evidence="3">
    <location>
        <begin position="633"/>
        <end position="644"/>
    </location>
</feature>
<evidence type="ECO:0000256" key="1">
    <source>
        <dbReference type="ARBA" id="ARBA00006328"/>
    </source>
</evidence>
<accession>E9FAW9</accession>
<evidence type="ECO:0000313" key="5">
    <source>
        <dbReference type="EMBL" id="EFY95091.1"/>
    </source>
</evidence>